<evidence type="ECO:0000313" key="1">
    <source>
        <dbReference type="EMBL" id="CAG8713606.1"/>
    </source>
</evidence>
<dbReference type="EMBL" id="CAJVPT010036085">
    <property type="protein sequence ID" value="CAG8713606.1"/>
    <property type="molecule type" value="Genomic_DNA"/>
</dbReference>
<dbReference type="Proteomes" id="UP000789525">
    <property type="component" value="Unassembled WGS sequence"/>
</dbReference>
<keyword evidence="2" id="KW-1185">Reference proteome</keyword>
<proteinExistence type="predicted"/>
<protein>
    <submittedName>
        <fullName evidence="1">7065_t:CDS:1</fullName>
    </submittedName>
</protein>
<gene>
    <name evidence="1" type="ORF">ACOLOM_LOCUS10803</name>
</gene>
<sequence>EKEKESSGLQEEPPVSVTLEDESILSLDKNRHQDSTHDSIRLSVENENASQGSPSDALGLQKVEDRNLSFDALGLGLDSAITDQNSSSDALGLHMTPNELELQALSSESDLPPIIDLASTTEVEGPQEALLSPSSHAPSFIDSGPSQATSDSITDPVTDENGNEADISASFEVSTTTEEVKSTDGHELQSSVPELTESWTVIPQATETKSALRKAAEILQVSPTTMGASATDPIVIPSLSNENASIHSLVKVPSIVISPKSPVSPKSPSGGIKKSADHMVVGLWSHVSESSENILPPKSAETGQRQRPLRKYLITSKNVQNQQKRIIQMSMRVITEIPIEGIIKLSGYGPDGIKSLDMMPLPQETWASYLHRLSLSDIKKVKELYEWLERYIGAVPELLAREVPRAAGLLPPYPTEMENVLAIHVYRLDEKNAQNESGLDSNFVGVQVVEGVLSSPQPRYY</sequence>
<reference evidence="1" key="1">
    <citation type="submission" date="2021-06" db="EMBL/GenBank/DDBJ databases">
        <authorList>
            <person name="Kallberg Y."/>
            <person name="Tangrot J."/>
            <person name="Rosling A."/>
        </authorList>
    </citation>
    <scope>NUCLEOTIDE SEQUENCE</scope>
    <source>
        <strain evidence="1">CL356</strain>
    </source>
</reference>
<feature type="non-terminal residue" evidence="1">
    <location>
        <position position="1"/>
    </location>
</feature>
<name>A0ACA9PLA6_9GLOM</name>
<feature type="non-terminal residue" evidence="1">
    <location>
        <position position="461"/>
    </location>
</feature>
<organism evidence="1 2">
    <name type="scientific">Acaulospora colombiana</name>
    <dbReference type="NCBI Taxonomy" id="27376"/>
    <lineage>
        <taxon>Eukaryota</taxon>
        <taxon>Fungi</taxon>
        <taxon>Fungi incertae sedis</taxon>
        <taxon>Mucoromycota</taxon>
        <taxon>Glomeromycotina</taxon>
        <taxon>Glomeromycetes</taxon>
        <taxon>Diversisporales</taxon>
        <taxon>Acaulosporaceae</taxon>
        <taxon>Acaulospora</taxon>
    </lineage>
</organism>
<comment type="caution">
    <text evidence="1">The sequence shown here is derived from an EMBL/GenBank/DDBJ whole genome shotgun (WGS) entry which is preliminary data.</text>
</comment>
<evidence type="ECO:0000313" key="2">
    <source>
        <dbReference type="Proteomes" id="UP000789525"/>
    </source>
</evidence>
<accession>A0ACA9PLA6</accession>